<dbReference type="Proteomes" id="UP000256805">
    <property type="component" value="Unassembled WGS sequence"/>
</dbReference>
<sequence>MTGGKNETKALLPANEARELVIKAAEQGVTTPELLGYHILRSAYGALHPEVLAFEQRPKLGQVGTRSMGLPNE</sequence>
<name>A0A375IWR9_9BURK</name>
<evidence type="ECO:0000313" key="2">
    <source>
        <dbReference type="Proteomes" id="UP000256805"/>
    </source>
</evidence>
<dbReference type="AlphaFoldDB" id="A0A375IWR9"/>
<proteinExistence type="predicted"/>
<protein>
    <submittedName>
        <fullName evidence="1">Uncharacterized protein</fullName>
    </submittedName>
</protein>
<evidence type="ECO:0000313" key="1">
    <source>
        <dbReference type="EMBL" id="SPR97378.1"/>
    </source>
</evidence>
<gene>
    <name evidence="1" type="ORF">CBM2634_A170108</name>
</gene>
<dbReference type="EMBL" id="OVTA01000009">
    <property type="protein sequence ID" value="SPR97378.1"/>
    <property type="molecule type" value="Genomic_DNA"/>
</dbReference>
<dbReference type="RefSeq" id="WP_116383053.1">
    <property type="nucleotide sequence ID" value="NZ_LS483233.1"/>
</dbReference>
<reference evidence="1 2" key="1">
    <citation type="submission" date="2018-01" db="EMBL/GenBank/DDBJ databases">
        <authorList>
            <person name="Gaut B.S."/>
            <person name="Morton B.R."/>
            <person name="Clegg M.T."/>
            <person name="Duvall M.R."/>
        </authorList>
    </citation>
    <scope>NUCLEOTIDE SEQUENCE [LARGE SCALE GENOMIC DNA]</scope>
    <source>
        <strain evidence="1">Cupriavidus taiwanensis cmp 52</strain>
    </source>
</reference>
<organism evidence="1 2">
    <name type="scientific">Cupriavidus taiwanensis</name>
    <dbReference type="NCBI Taxonomy" id="164546"/>
    <lineage>
        <taxon>Bacteria</taxon>
        <taxon>Pseudomonadati</taxon>
        <taxon>Pseudomonadota</taxon>
        <taxon>Betaproteobacteria</taxon>
        <taxon>Burkholderiales</taxon>
        <taxon>Burkholderiaceae</taxon>
        <taxon>Cupriavidus</taxon>
    </lineage>
</organism>
<accession>A0A375IWR9</accession>